<feature type="region of interest" description="Disordered" evidence="1">
    <location>
        <begin position="877"/>
        <end position="922"/>
    </location>
</feature>
<dbReference type="AlphaFoldDB" id="A0AAW6Y6H7"/>
<accession>A0AAW6Y6H7</accession>
<evidence type="ECO:0000256" key="1">
    <source>
        <dbReference type="SAM" id="MobiDB-lite"/>
    </source>
</evidence>
<dbReference type="Proteomes" id="UP001236303">
    <property type="component" value="Unassembled WGS sequence"/>
</dbReference>
<comment type="caution">
    <text evidence="2">The sequence shown here is derived from an EMBL/GenBank/DDBJ whole genome shotgun (WGS) entry which is preliminary data.</text>
</comment>
<dbReference type="RefSeq" id="WP_070814013.1">
    <property type="nucleotide sequence ID" value="NZ_JASOPA010000001.1"/>
</dbReference>
<sequence>MTSKLDQAVLAITDAVVAAKEESAKAKKLAENPNVTASLDEEGRLKLNDNTSDIHLITPAKVSEAVGNAFADVKTPSLIITEQAKFEGKQIEAAAKIAIEKGKFYIEDALTPELRKKVYDGWYKNNPSKKDALNIVRLIQAWYDRLPSNVFISSRGGFFPVTKNTGYKPEYYGADGRQISVGGMMLTVNGQQPCITFHHSVFNVYDFSLAEFCVEEMGQDVFHLCDKSEGNTILHGGKSITRAYKDYGYISGMADPDKRWIPHIDGWTREKPHIGTGMALKGTAEAGFNTTTLSHDVARYMNNSADTSGVQQPEGYTREKIRQLHIDESSQRYRSVGGYWNSDGLSQFPQDDGTVAPTFGLWRGGQVWSRGYGWRLFDCRGTEIRYFDVRGFTGGAVIAGLHGSPSGEDVGAGEVAKAYEKGMVAVNTRITGGYFNHNYTCGVEAVRVSGYELCGIFAPDSVVGHPDAHLEHVRGWNNSIVSLDPGYQQCTSRYLPMDNLFIHDNVFGFGKRKVMDIHTGNNVKIVNNSGRAMYYGISTVIEEVFAATDGRASKIADPYSFYYQDSNIEITGNTIVSGNIGIHPINGALGVLSRRNQKKWWLRCRQLINDNTVYAPRGLQCNYGHNHFLIERNQFTFALPFGDFYGMRYVSGFAVTNGGSGYTTAPKVIITGGGAEAFGAEGEAVVKDGKVTEIKLRRIGSRYDTPPTVTLEGGGGTGATATATVNTSTYGMSVGAEARYGTMLAAQIRGNYIQNSPDGNFMRQMIIGKLRGSSIVGNHCDITPYKNAEQGKTEVGQPYTVDTVKYRNGLLSAGFYPIGELDNCTVAENYMHNQLTDTVEVWTGARNHKNTQTTDYAATMMQAKLTDLEAEITKLKASTAGKASETVTQPTPETVVPKADSTTHKAEPEQPTSTANEQPTPAATETSIKFTFNGLESSATEAVGSNSEARLTSVINALRAGEPEGWTGAFGEEGNIRYMKAQAGENGRGHRYIESSGVSAATGTPTTVIMPFKLEKGGTPGAAFILLPMTGESPAVGGVTATHGENGFTLRMPENATVDGKVNRVGNTYAYGEWHIAVVPWNTAFDKIRIGTSHVANTGRTVRIGAGFEIVQGDVSKAANKGAALMTGFGIAAA</sequence>
<organism evidence="2 3">
    <name type="scientific">Neisseria subflava</name>
    <dbReference type="NCBI Taxonomy" id="28449"/>
    <lineage>
        <taxon>Bacteria</taxon>
        <taxon>Pseudomonadati</taxon>
        <taxon>Pseudomonadota</taxon>
        <taxon>Betaproteobacteria</taxon>
        <taxon>Neisseriales</taxon>
        <taxon>Neisseriaceae</taxon>
        <taxon>Neisseria</taxon>
    </lineage>
</organism>
<name>A0AAW6Y6H7_NEISU</name>
<proteinExistence type="predicted"/>
<protein>
    <submittedName>
        <fullName evidence="2">Uncharacterized protein</fullName>
    </submittedName>
</protein>
<evidence type="ECO:0000313" key="3">
    <source>
        <dbReference type="Proteomes" id="UP001236303"/>
    </source>
</evidence>
<evidence type="ECO:0000313" key="2">
    <source>
        <dbReference type="EMBL" id="MDK7241688.1"/>
    </source>
</evidence>
<reference evidence="2" key="1">
    <citation type="submission" date="2023-05" db="EMBL/GenBank/DDBJ databases">
        <title>Cataloging the Phylogenetic Diversity of Human Bladder Bacteria.</title>
        <authorList>
            <person name="Du J."/>
        </authorList>
    </citation>
    <scope>NUCLEOTIDE SEQUENCE</scope>
    <source>
        <strain evidence="2">UMB1050</strain>
    </source>
</reference>
<feature type="compositionally biased region" description="Low complexity" evidence="1">
    <location>
        <begin position="885"/>
        <end position="897"/>
    </location>
</feature>
<gene>
    <name evidence="2" type="ORF">QP451_01335</name>
</gene>
<dbReference type="EMBL" id="JASOPA010000001">
    <property type="protein sequence ID" value="MDK7241688.1"/>
    <property type="molecule type" value="Genomic_DNA"/>
</dbReference>
<feature type="compositionally biased region" description="Polar residues" evidence="1">
    <location>
        <begin position="910"/>
        <end position="922"/>
    </location>
</feature>